<dbReference type="AlphaFoldDB" id="A0A1G6IR19"/>
<evidence type="ECO:0000313" key="1">
    <source>
        <dbReference type="EMBL" id="SDC08937.1"/>
    </source>
</evidence>
<dbReference type="STRING" id="1612202.SAMN05421734_104113"/>
<dbReference type="EMBL" id="FMYI01000004">
    <property type="protein sequence ID" value="SDC08937.1"/>
    <property type="molecule type" value="Genomic_DNA"/>
</dbReference>
<dbReference type="Gene3D" id="3.10.450.50">
    <property type="match status" value="1"/>
</dbReference>
<dbReference type="RefSeq" id="WP_090795067.1">
    <property type="nucleotide sequence ID" value="NZ_FMYI01000004.1"/>
</dbReference>
<reference evidence="2" key="1">
    <citation type="submission" date="2016-09" db="EMBL/GenBank/DDBJ databases">
        <authorList>
            <person name="Varghese N."/>
            <person name="Submissions S."/>
        </authorList>
    </citation>
    <scope>NUCLEOTIDE SEQUENCE [LARGE SCALE GENOMIC DNA]</scope>
    <source>
        <strain evidence="2">S5</strain>
    </source>
</reference>
<dbReference type="Proteomes" id="UP000242949">
    <property type="component" value="Unassembled WGS sequence"/>
</dbReference>
<name>A0A1G6IR19_9BACI</name>
<protein>
    <submittedName>
        <fullName evidence="1">Uncharacterized protein</fullName>
    </submittedName>
</protein>
<sequence length="122" mass="13647">MKTEVMFNCGNSPKMERAIELTIALAQKDANLVNSHVREDFIWKIVGKDDVISLPDLTQELSKKPDVTELNVENALSHGNGSMCEGTLLFEDGSHLYFCNVVKFVNTAKDALVKEGHTYFIK</sequence>
<accession>A0A1G6IR19</accession>
<evidence type="ECO:0000313" key="2">
    <source>
        <dbReference type="Proteomes" id="UP000242949"/>
    </source>
</evidence>
<organism evidence="1 2">
    <name type="scientific">Pelagirhabdus alkalitolerans</name>
    <dbReference type="NCBI Taxonomy" id="1612202"/>
    <lineage>
        <taxon>Bacteria</taxon>
        <taxon>Bacillati</taxon>
        <taxon>Bacillota</taxon>
        <taxon>Bacilli</taxon>
        <taxon>Bacillales</taxon>
        <taxon>Bacillaceae</taxon>
        <taxon>Pelagirhabdus</taxon>
    </lineage>
</organism>
<dbReference type="OrthoDB" id="6692273at2"/>
<proteinExistence type="predicted"/>
<keyword evidence="2" id="KW-1185">Reference proteome</keyword>
<gene>
    <name evidence="1" type="ORF">SAMN05421734_104113</name>
</gene>